<dbReference type="InterPro" id="IPR036388">
    <property type="entry name" value="WH-like_DNA-bd_sf"/>
</dbReference>
<dbReference type="InterPro" id="IPR016032">
    <property type="entry name" value="Sig_transdc_resp-reg_C-effctor"/>
</dbReference>
<dbReference type="SUPFAM" id="SSF46894">
    <property type="entry name" value="C-terminal effector domain of the bipartite response regulators"/>
    <property type="match status" value="1"/>
</dbReference>
<dbReference type="Proteomes" id="UP000319555">
    <property type="component" value="Unassembled WGS sequence"/>
</dbReference>
<gene>
    <name evidence="3" type="ORF">SAMN06265380_11828</name>
</gene>
<sequence>MKISQTSLLWLLLVVQAVCATFFLTDAALDWFGGETAGFRHLHQFELFLSLALIGGLVATITLIRAQSLRVQDMQRQLGVAQGAFSQVIENQFTQWQLSNAERDVAILSIKGLSIAEIAELRQTKEGTIKAQSAAIYRKAGVSGRLQLLSFFVEELLSEPLVNTSSSSEPADQSQA</sequence>
<dbReference type="EMBL" id="FXTE01000018">
    <property type="protein sequence ID" value="SMO92628.1"/>
    <property type="molecule type" value="Genomic_DNA"/>
</dbReference>
<keyword evidence="1" id="KW-1133">Transmembrane helix</keyword>
<dbReference type="GO" id="GO:0006355">
    <property type="term" value="P:regulation of DNA-templated transcription"/>
    <property type="evidence" value="ECO:0007669"/>
    <property type="project" value="InterPro"/>
</dbReference>
<keyword evidence="1" id="KW-0812">Transmembrane</keyword>
<keyword evidence="1" id="KW-0472">Membrane</keyword>
<dbReference type="Gene3D" id="1.10.10.10">
    <property type="entry name" value="Winged helix-like DNA-binding domain superfamily/Winged helix DNA-binding domain"/>
    <property type="match status" value="1"/>
</dbReference>
<reference evidence="3 4" key="1">
    <citation type="submission" date="2017-05" db="EMBL/GenBank/DDBJ databases">
        <authorList>
            <person name="Varghese N."/>
            <person name="Submissions S."/>
        </authorList>
    </citation>
    <scope>NUCLEOTIDE SEQUENCE [LARGE SCALE GENOMIC DNA]</scope>
    <source>
        <strain evidence="3 4">DSM 28009</strain>
    </source>
</reference>
<dbReference type="InterPro" id="IPR000792">
    <property type="entry name" value="Tscrpt_reg_LuxR_C"/>
</dbReference>
<keyword evidence="4" id="KW-1185">Reference proteome</keyword>
<protein>
    <submittedName>
        <fullName evidence="3">Regulatory protein, luxR family</fullName>
    </submittedName>
</protein>
<feature type="transmembrane region" description="Helical" evidence="1">
    <location>
        <begin position="47"/>
        <end position="66"/>
    </location>
</feature>
<dbReference type="OrthoDB" id="8277135at2"/>
<dbReference type="SMART" id="SM00421">
    <property type="entry name" value="HTH_LUXR"/>
    <property type="match status" value="1"/>
</dbReference>
<accession>A0A521F8X9</accession>
<feature type="domain" description="HTH luxR-type" evidence="2">
    <location>
        <begin position="95"/>
        <end position="152"/>
    </location>
</feature>
<dbReference type="RefSeq" id="WP_142640002.1">
    <property type="nucleotide sequence ID" value="NZ_FXTE01000018.1"/>
</dbReference>
<evidence type="ECO:0000313" key="3">
    <source>
        <dbReference type="EMBL" id="SMO92628.1"/>
    </source>
</evidence>
<dbReference type="GO" id="GO:0003677">
    <property type="term" value="F:DNA binding"/>
    <property type="evidence" value="ECO:0007669"/>
    <property type="project" value="InterPro"/>
</dbReference>
<proteinExistence type="predicted"/>
<dbReference type="AlphaFoldDB" id="A0A521F8X9"/>
<evidence type="ECO:0000313" key="4">
    <source>
        <dbReference type="Proteomes" id="UP000319555"/>
    </source>
</evidence>
<evidence type="ECO:0000259" key="2">
    <source>
        <dbReference type="SMART" id="SM00421"/>
    </source>
</evidence>
<organism evidence="3 4">
    <name type="scientific">Ruegeria faecimaris</name>
    <dbReference type="NCBI Taxonomy" id="686389"/>
    <lineage>
        <taxon>Bacteria</taxon>
        <taxon>Pseudomonadati</taxon>
        <taxon>Pseudomonadota</taxon>
        <taxon>Alphaproteobacteria</taxon>
        <taxon>Rhodobacterales</taxon>
        <taxon>Roseobacteraceae</taxon>
        <taxon>Ruegeria</taxon>
    </lineage>
</organism>
<evidence type="ECO:0000256" key="1">
    <source>
        <dbReference type="SAM" id="Phobius"/>
    </source>
</evidence>
<name>A0A521F8X9_9RHOB</name>